<dbReference type="EMBL" id="JAYDYQ010002685">
    <property type="protein sequence ID" value="KAK4481427.1"/>
    <property type="molecule type" value="Genomic_DNA"/>
</dbReference>
<comment type="caution">
    <text evidence="4">The sequence shown here is derived from an EMBL/GenBank/DDBJ whole genome shotgun (WGS) entry which is preliminary data.</text>
</comment>
<evidence type="ECO:0000259" key="3">
    <source>
        <dbReference type="Pfam" id="PF22936"/>
    </source>
</evidence>
<dbReference type="PANTHER" id="PTHR47481:SF10">
    <property type="entry name" value="COPIA-LIKE POLYPROTEIN_RETROTRANSPOSON"/>
    <property type="match status" value="1"/>
</dbReference>
<feature type="region of interest" description="Disordered" evidence="1">
    <location>
        <begin position="212"/>
        <end position="267"/>
    </location>
</feature>
<sequence>MAVKQSSIVKYPYPATLNVGNFVSIKLTNNNFLLWKTQMMGLIESQNMIGFIDGGFPMPNKDIVISSSAEDAGESVVKQINPEFISWKTSDSLLRGWISGTLSEEVLRLVVGLTTSAEVWKALLDAFAQDSRKRVLLTAAPPISSIGRAVNDRDKVFGVLKGLGSGYEAFVTTMLKPPTPTYRELIPLLQGHETMKLIHGANELGISSQNSAFLSQQRSQGSRNSWSNQKGKQQNGSSYKAKHSTQGNQNNWQKKGYSNGQGNQSQQRITKTNDVCQICNKAGHTAFDCWHRFNQAYQREALAAIKLDEIQDPSWFPDTGATSHMTSNVGKLTSLTPYHGTDKVYVGNGALLDISHIGTASIPLGNKSLKLKNVLVVPEIKKDLLSISQLTSEYPYTVEFSSSGFVIKDRNTRTVIASGNRTFARGRVGLVARVATVCRLELRATKRPALVIIP</sequence>
<gene>
    <name evidence="4" type="ORF">RD792_012318</name>
</gene>
<dbReference type="InterPro" id="IPR029472">
    <property type="entry name" value="Copia-like_N"/>
</dbReference>
<dbReference type="SUPFAM" id="SSF57756">
    <property type="entry name" value="Retrovirus zinc finger-like domains"/>
    <property type="match status" value="1"/>
</dbReference>
<keyword evidence="5" id="KW-1185">Reference proteome</keyword>
<protein>
    <recommendedName>
        <fullName evidence="6">Retrotransposon Copia-like N-terminal domain-containing protein</fullName>
    </recommendedName>
</protein>
<dbReference type="InterPro" id="IPR054722">
    <property type="entry name" value="PolX-like_BBD"/>
</dbReference>
<reference evidence="4 5" key="1">
    <citation type="journal article" date="2023" name="bioRxiv">
        <title>Genome report: Whole genome sequence and annotation of Penstemon davidsonii.</title>
        <authorList>
            <person name="Ostevik K.L."/>
            <person name="Alabady M."/>
            <person name="Zhang M."/>
            <person name="Rausher M.D."/>
        </authorList>
    </citation>
    <scope>NUCLEOTIDE SEQUENCE [LARGE SCALE GENOMIC DNA]</scope>
    <source>
        <strain evidence="4">DNT005</strain>
        <tissue evidence="4">Whole leaf</tissue>
    </source>
</reference>
<dbReference type="Pfam" id="PF22936">
    <property type="entry name" value="Pol_BBD"/>
    <property type="match status" value="1"/>
</dbReference>
<evidence type="ECO:0000313" key="5">
    <source>
        <dbReference type="Proteomes" id="UP001291926"/>
    </source>
</evidence>
<feature type="compositionally biased region" description="Polar residues" evidence="1">
    <location>
        <begin position="212"/>
        <end position="253"/>
    </location>
</feature>
<name>A0ABR0CWY0_9LAMI</name>
<dbReference type="InterPro" id="IPR036875">
    <property type="entry name" value="Znf_CCHC_sf"/>
</dbReference>
<evidence type="ECO:0000259" key="2">
    <source>
        <dbReference type="Pfam" id="PF14244"/>
    </source>
</evidence>
<evidence type="ECO:0000313" key="4">
    <source>
        <dbReference type="EMBL" id="KAK4481427.1"/>
    </source>
</evidence>
<evidence type="ECO:0000256" key="1">
    <source>
        <dbReference type="SAM" id="MobiDB-lite"/>
    </source>
</evidence>
<dbReference type="Proteomes" id="UP001291926">
    <property type="component" value="Unassembled WGS sequence"/>
</dbReference>
<evidence type="ECO:0008006" key="6">
    <source>
        <dbReference type="Google" id="ProtNLM"/>
    </source>
</evidence>
<dbReference type="Pfam" id="PF14244">
    <property type="entry name" value="Retrotran_gag_3"/>
    <property type="match status" value="1"/>
</dbReference>
<organism evidence="4 5">
    <name type="scientific">Penstemon davidsonii</name>
    <dbReference type="NCBI Taxonomy" id="160366"/>
    <lineage>
        <taxon>Eukaryota</taxon>
        <taxon>Viridiplantae</taxon>
        <taxon>Streptophyta</taxon>
        <taxon>Embryophyta</taxon>
        <taxon>Tracheophyta</taxon>
        <taxon>Spermatophyta</taxon>
        <taxon>Magnoliopsida</taxon>
        <taxon>eudicotyledons</taxon>
        <taxon>Gunneridae</taxon>
        <taxon>Pentapetalae</taxon>
        <taxon>asterids</taxon>
        <taxon>lamiids</taxon>
        <taxon>Lamiales</taxon>
        <taxon>Plantaginaceae</taxon>
        <taxon>Cheloneae</taxon>
        <taxon>Penstemon</taxon>
    </lineage>
</organism>
<dbReference type="PANTHER" id="PTHR47481">
    <property type="match status" value="1"/>
</dbReference>
<accession>A0ABR0CWY0</accession>
<proteinExistence type="predicted"/>
<feature type="domain" description="Retrovirus-related Pol polyprotein from transposon TNT 1-94-like beta-barrel" evidence="3">
    <location>
        <begin position="315"/>
        <end position="392"/>
    </location>
</feature>
<feature type="compositionally biased region" description="Low complexity" evidence="1">
    <location>
        <begin position="258"/>
        <end position="267"/>
    </location>
</feature>
<feature type="domain" description="Retrotransposon Copia-like N-terminal" evidence="2">
    <location>
        <begin position="22"/>
        <end position="59"/>
    </location>
</feature>